<evidence type="ECO:0000313" key="13">
    <source>
        <dbReference type="EMBL" id="SPD91986.1"/>
    </source>
</evidence>
<gene>
    <name evidence="14" type="primary">nhaS3_1</name>
    <name evidence="13" type="ORF">LES8486_00983</name>
    <name evidence="14" type="ORF">LES9216_01130</name>
</gene>
<feature type="transmembrane region" description="Helical" evidence="11">
    <location>
        <begin position="229"/>
        <end position="251"/>
    </location>
</feature>
<feature type="transmembrane region" description="Helical" evidence="11">
    <location>
        <begin position="141"/>
        <end position="164"/>
    </location>
</feature>
<evidence type="ECO:0000256" key="2">
    <source>
        <dbReference type="ARBA" id="ARBA00005551"/>
    </source>
</evidence>
<evidence type="ECO:0000313" key="14">
    <source>
        <dbReference type="EMBL" id="SPE07265.1"/>
    </source>
</evidence>
<keyword evidence="16" id="KW-1185">Reference proteome</keyword>
<feature type="transmembrane region" description="Helical" evidence="11">
    <location>
        <begin position="207"/>
        <end position="223"/>
    </location>
</feature>
<dbReference type="InterPro" id="IPR038770">
    <property type="entry name" value="Na+/solute_symporter_sf"/>
</dbReference>
<reference evidence="13 16" key="1">
    <citation type="submission" date="2018-02" db="EMBL/GenBank/DDBJ databases">
        <authorList>
            <person name="Rodrigo-Torres L."/>
            <person name="Arahal R. D."/>
            <person name="Lucena T."/>
        </authorList>
    </citation>
    <scope>NUCLEOTIDE SEQUENCE [LARGE SCALE GENOMIC DNA]</scope>
    <source>
        <strain evidence="13 16">CECT 8486</strain>
    </source>
</reference>
<evidence type="ECO:0000256" key="10">
    <source>
        <dbReference type="ARBA" id="ARBA00023201"/>
    </source>
</evidence>
<evidence type="ECO:0000256" key="11">
    <source>
        <dbReference type="SAM" id="Phobius"/>
    </source>
</evidence>
<dbReference type="Proteomes" id="UP000237923">
    <property type="component" value="Unassembled WGS sequence"/>
</dbReference>
<name>A0A2N9KB08_9LACO</name>
<evidence type="ECO:0000313" key="16">
    <source>
        <dbReference type="Proteomes" id="UP000239237"/>
    </source>
</evidence>
<evidence type="ECO:0000256" key="1">
    <source>
        <dbReference type="ARBA" id="ARBA00004141"/>
    </source>
</evidence>
<keyword evidence="4" id="KW-0050">Antiport</keyword>
<dbReference type="GO" id="GO:0016020">
    <property type="term" value="C:membrane"/>
    <property type="evidence" value="ECO:0007669"/>
    <property type="project" value="UniProtKB-SubCell"/>
</dbReference>
<evidence type="ECO:0000259" key="12">
    <source>
        <dbReference type="Pfam" id="PF00999"/>
    </source>
</evidence>
<dbReference type="Pfam" id="PF00999">
    <property type="entry name" value="Na_H_Exchanger"/>
    <property type="match status" value="1"/>
</dbReference>
<evidence type="ECO:0000256" key="5">
    <source>
        <dbReference type="ARBA" id="ARBA00022692"/>
    </source>
</evidence>
<feature type="transmembrane region" description="Helical" evidence="11">
    <location>
        <begin position="287"/>
        <end position="310"/>
    </location>
</feature>
<dbReference type="AlphaFoldDB" id="A0A2N9KB08"/>
<comment type="subcellular location">
    <subcellularLocation>
        <location evidence="1">Membrane</location>
        <topology evidence="1">Multi-pass membrane protein</topology>
    </subcellularLocation>
</comment>
<keyword evidence="6 11" id="KW-1133">Transmembrane helix</keyword>
<dbReference type="GO" id="GO:1902600">
    <property type="term" value="P:proton transmembrane transport"/>
    <property type="evidence" value="ECO:0007669"/>
    <property type="project" value="InterPro"/>
</dbReference>
<feature type="transmembrane region" description="Helical" evidence="11">
    <location>
        <begin position="48"/>
        <end position="68"/>
    </location>
</feature>
<keyword evidence="9 11" id="KW-0472">Membrane</keyword>
<dbReference type="PANTHER" id="PTHR43562:SF3">
    <property type="entry name" value="SODIUM ION_PROTON EXCHANGER (EUROFUNG)"/>
    <property type="match status" value="1"/>
</dbReference>
<feature type="transmembrane region" description="Helical" evidence="11">
    <location>
        <begin position="80"/>
        <end position="103"/>
    </location>
</feature>
<dbReference type="InterPro" id="IPR006153">
    <property type="entry name" value="Cation/H_exchanger_TM"/>
</dbReference>
<dbReference type="EMBL" id="OKQR01000001">
    <property type="protein sequence ID" value="SPD91986.1"/>
    <property type="molecule type" value="Genomic_DNA"/>
</dbReference>
<evidence type="ECO:0000256" key="6">
    <source>
        <dbReference type="ARBA" id="ARBA00022989"/>
    </source>
</evidence>
<organism evidence="14 15">
    <name type="scientific">Leuconostoc suionicum</name>
    <dbReference type="NCBI Taxonomy" id="1511761"/>
    <lineage>
        <taxon>Bacteria</taxon>
        <taxon>Bacillati</taxon>
        <taxon>Bacillota</taxon>
        <taxon>Bacilli</taxon>
        <taxon>Lactobacillales</taxon>
        <taxon>Lactobacillaceae</taxon>
        <taxon>Leuconostoc</taxon>
    </lineage>
</organism>
<dbReference type="Proteomes" id="UP000239237">
    <property type="component" value="Unassembled WGS sequence"/>
</dbReference>
<evidence type="ECO:0000256" key="8">
    <source>
        <dbReference type="ARBA" id="ARBA00023065"/>
    </source>
</evidence>
<evidence type="ECO:0000256" key="4">
    <source>
        <dbReference type="ARBA" id="ARBA00022449"/>
    </source>
</evidence>
<evidence type="ECO:0000256" key="7">
    <source>
        <dbReference type="ARBA" id="ARBA00023053"/>
    </source>
</evidence>
<keyword evidence="5 11" id="KW-0812">Transmembrane</keyword>
<keyword evidence="10" id="KW-0739">Sodium transport</keyword>
<reference evidence="14 15" key="2">
    <citation type="submission" date="2018-02" db="EMBL/GenBank/DDBJ databases">
        <authorList>
            <person name="Cohen D.B."/>
            <person name="Kent A.D."/>
        </authorList>
    </citation>
    <scope>NUCLEOTIDE SEQUENCE [LARGE SCALE GENOMIC DNA]</scope>
    <source>
        <strain evidence="14 15">CECT 9216</strain>
    </source>
</reference>
<comment type="similarity">
    <text evidence="2">Belongs to the monovalent cation:proton antiporter 2 (CPA2) transporter (TC 2.A.37) family.</text>
</comment>
<dbReference type="RefSeq" id="WP_072613229.1">
    <property type="nucleotide sequence ID" value="NZ_AP017935.1"/>
</dbReference>
<dbReference type="EMBL" id="OKQU01000001">
    <property type="protein sequence ID" value="SPE07265.1"/>
    <property type="molecule type" value="Genomic_DNA"/>
</dbReference>
<keyword evidence="3" id="KW-0813">Transport</keyword>
<keyword evidence="8" id="KW-0406">Ion transport</keyword>
<sequence length="318" mass="33488">MMNVLLLITVTLFFGKVAVKLGLSEVIGQLLAGIVVGMSFLNIVHSTNLVHVLSEIGIFILMLSSGLASDMKTMKKYIKASSLIAIMGVAIPVIAFPAAFILMGYSVSVSLFSGIVFSATSISITLAVLAEQKKLTSVVGAIILSAAIIDDVISLLAVTLFSVFIGNGGFNISSLLPLIAFVIGIFLRKTAIADQIFENTNWVGQWIFYPIFFGSIGLNVSIGQLNNKILAIVLFILLAIITKFGGSWIGAKMSGLNNTASKAIGAGMVSRGEMALVITQIGLSSQVISAAVSGELILVIIFSTLIAPILMKPLFANI</sequence>
<dbReference type="Gene3D" id="1.20.1530.20">
    <property type="match status" value="2"/>
</dbReference>
<protein>
    <submittedName>
        <fullName evidence="14">High-affinity Na(+)/H(+) antiporter NhaS3</fullName>
    </submittedName>
</protein>
<dbReference type="GeneID" id="99673674"/>
<dbReference type="PANTHER" id="PTHR43562">
    <property type="entry name" value="NAPA-TYPE SODIUM/HYDROGEN ANTIPORTER"/>
    <property type="match status" value="1"/>
</dbReference>
<accession>A0A2N9KB08</accession>
<feature type="transmembrane region" description="Helical" evidence="11">
    <location>
        <begin position="170"/>
        <end position="187"/>
    </location>
</feature>
<feature type="domain" description="Cation/H+ exchanger transmembrane" evidence="12">
    <location>
        <begin position="11"/>
        <end position="182"/>
    </location>
</feature>
<keyword evidence="7" id="KW-0915">Sodium</keyword>
<dbReference type="KEGG" id="lsu:A6B45_02655"/>
<proteinExistence type="inferred from homology"/>
<evidence type="ECO:0000313" key="15">
    <source>
        <dbReference type="Proteomes" id="UP000237923"/>
    </source>
</evidence>
<evidence type="ECO:0000256" key="3">
    <source>
        <dbReference type="ARBA" id="ARBA00022448"/>
    </source>
</evidence>
<feature type="transmembrane region" description="Helical" evidence="11">
    <location>
        <begin position="109"/>
        <end position="129"/>
    </location>
</feature>
<dbReference type="GO" id="GO:0015297">
    <property type="term" value="F:antiporter activity"/>
    <property type="evidence" value="ECO:0007669"/>
    <property type="project" value="UniProtKB-KW"/>
</dbReference>
<dbReference type="GO" id="GO:0006814">
    <property type="term" value="P:sodium ion transport"/>
    <property type="evidence" value="ECO:0007669"/>
    <property type="project" value="UniProtKB-KW"/>
</dbReference>
<evidence type="ECO:0000256" key="9">
    <source>
        <dbReference type="ARBA" id="ARBA00023136"/>
    </source>
</evidence>